<evidence type="ECO:0000256" key="6">
    <source>
        <dbReference type="ARBA" id="ARBA00022970"/>
    </source>
</evidence>
<evidence type="ECO:0000256" key="2">
    <source>
        <dbReference type="ARBA" id="ARBA00008540"/>
    </source>
</evidence>
<dbReference type="GO" id="GO:0015188">
    <property type="term" value="F:L-isoleucine transmembrane transporter activity"/>
    <property type="evidence" value="ECO:0007669"/>
    <property type="project" value="TreeGrafter"/>
</dbReference>
<name>A0A2I1I2S0_9ACTO</name>
<organism evidence="10 11">
    <name type="scientific">Schaalia odontolytica</name>
    <dbReference type="NCBI Taxonomy" id="1660"/>
    <lineage>
        <taxon>Bacteria</taxon>
        <taxon>Bacillati</taxon>
        <taxon>Actinomycetota</taxon>
        <taxon>Actinomycetes</taxon>
        <taxon>Actinomycetales</taxon>
        <taxon>Actinomycetaceae</taxon>
        <taxon>Schaalia</taxon>
    </lineage>
</organism>
<feature type="transmembrane region" description="Helical" evidence="9">
    <location>
        <begin position="426"/>
        <end position="445"/>
    </location>
</feature>
<dbReference type="GO" id="GO:0015818">
    <property type="term" value="P:isoleucine transport"/>
    <property type="evidence" value="ECO:0007669"/>
    <property type="project" value="TreeGrafter"/>
</dbReference>
<keyword evidence="3" id="KW-0813">Transport</keyword>
<evidence type="ECO:0000256" key="5">
    <source>
        <dbReference type="ARBA" id="ARBA00022692"/>
    </source>
</evidence>
<dbReference type="PANTHER" id="PTHR30588:SF0">
    <property type="entry name" value="BRANCHED-CHAIN AMINO ACID PERMEASE BRNQ"/>
    <property type="match status" value="1"/>
</dbReference>
<evidence type="ECO:0000256" key="3">
    <source>
        <dbReference type="ARBA" id="ARBA00022448"/>
    </source>
</evidence>
<keyword evidence="8 9" id="KW-0472">Membrane</keyword>
<comment type="similarity">
    <text evidence="2">Belongs to the branched chain amino acid transporter family.</text>
</comment>
<keyword evidence="7 9" id="KW-1133">Transmembrane helix</keyword>
<feature type="transmembrane region" description="Helical" evidence="9">
    <location>
        <begin position="210"/>
        <end position="230"/>
    </location>
</feature>
<dbReference type="GO" id="GO:0015820">
    <property type="term" value="P:L-leucine transport"/>
    <property type="evidence" value="ECO:0007669"/>
    <property type="project" value="TreeGrafter"/>
</dbReference>
<feature type="transmembrane region" description="Helical" evidence="9">
    <location>
        <begin position="17"/>
        <end position="38"/>
    </location>
</feature>
<keyword evidence="6" id="KW-0029">Amino-acid transport</keyword>
<dbReference type="GO" id="GO:0005886">
    <property type="term" value="C:plasma membrane"/>
    <property type="evidence" value="ECO:0007669"/>
    <property type="project" value="UniProtKB-SubCell"/>
</dbReference>
<protein>
    <submittedName>
        <fullName evidence="10">Branched-chain amino acid transport system II carrier protein</fullName>
    </submittedName>
</protein>
<dbReference type="RefSeq" id="WP_101600274.1">
    <property type="nucleotide sequence ID" value="NZ_PKKM01000001.1"/>
</dbReference>
<evidence type="ECO:0000256" key="1">
    <source>
        <dbReference type="ARBA" id="ARBA00004651"/>
    </source>
</evidence>
<keyword evidence="5 9" id="KW-0812">Transmembrane</keyword>
<gene>
    <name evidence="10" type="primary">brnQ</name>
    <name evidence="10" type="ORF">CYJ22_00505</name>
</gene>
<comment type="subcellular location">
    <subcellularLocation>
        <location evidence="1">Cell membrane</location>
        <topology evidence="1">Multi-pass membrane protein</topology>
    </subcellularLocation>
</comment>
<feature type="transmembrane region" description="Helical" evidence="9">
    <location>
        <begin position="160"/>
        <end position="180"/>
    </location>
</feature>
<feature type="transmembrane region" description="Helical" evidence="9">
    <location>
        <begin position="128"/>
        <end position="148"/>
    </location>
</feature>
<evidence type="ECO:0000313" key="11">
    <source>
        <dbReference type="Proteomes" id="UP000234198"/>
    </source>
</evidence>
<feature type="transmembrane region" description="Helical" evidence="9">
    <location>
        <begin position="349"/>
        <end position="370"/>
    </location>
</feature>
<feature type="transmembrane region" description="Helical" evidence="9">
    <location>
        <begin position="322"/>
        <end position="343"/>
    </location>
</feature>
<proteinExistence type="inferred from homology"/>
<accession>A0A2I1I2S0</accession>
<evidence type="ECO:0000313" key="10">
    <source>
        <dbReference type="EMBL" id="PKY65409.1"/>
    </source>
</evidence>
<dbReference type="Pfam" id="PF05525">
    <property type="entry name" value="Branch_AA_trans"/>
    <property type="match status" value="1"/>
</dbReference>
<reference evidence="10 11" key="1">
    <citation type="submission" date="2017-12" db="EMBL/GenBank/DDBJ databases">
        <title>Phylogenetic diversity of female urinary microbiome.</title>
        <authorList>
            <person name="Thomas-White K."/>
            <person name="Wolfe A.J."/>
        </authorList>
    </citation>
    <scope>NUCLEOTIDE SEQUENCE [LARGE SCALE GENOMIC DNA]</scope>
    <source>
        <strain evidence="10 11">UMB0018</strain>
    </source>
</reference>
<sequence length="450" mass="46775">MTQTVNDDSTGRSSSTAVLIATSLTLFSMFFGAGNLIFPPIMGASAGTNFAPAMIGFLIGGVALPVISIITIALSGTDLRDLVSRAGKSFGIVFSVMVYLSIGAFYALPRTGAVSFSTAVAPLIGTKSLTASIIFSFVFFGIAFYLCWNPGKIIDNLGKILTPILLGLLVLLVFLCLASLPASHDAPTGEYAATPLAAGLLEGYMTMDSIAALAFGIIVVTSLGHTGGGIGAKVVRRTSTAAVIAGSLLAVVYVGLGLIGHVIPNAQSYSDGATLLADAAQMTMGWPGQIVFGLIVLTACMTTAVGLIAATSEFFHRLLPAISYRAWMIVFTIISFVLASAGLSSVLAIAVPIITFLYPIAITIVFLTIATHPLRLATPALWTFRLGSWMAAAWSAATTLAHVGVYPEHINSVLMWSPLQANQLGWILPTVIAALIGTCIDLAVVKHSAT</sequence>
<feature type="transmembrane region" description="Helical" evidence="9">
    <location>
        <begin position="382"/>
        <end position="406"/>
    </location>
</feature>
<feature type="transmembrane region" description="Helical" evidence="9">
    <location>
        <begin position="50"/>
        <end position="74"/>
    </location>
</feature>
<dbReference type="GO" id="GO:0015190">
    <property type="term" value="F:L-leucine transmembrane transporter activity"/>
    <property type="evidence" value="ECO:0007669"/>
    <property type="project" value="TreeGrafter"/>
</dbReference>
<dbReference type="Proteomes" id="UP000234198">
    <property type="component" value="Unassembled WGS sequence"/>
</dbReference>
<feature type="transmembrane region" description="Helical" evidence="9">
    <location>
        <begin position="242"/>
        <end position="263"/>
    </location>
</feature>
<evidence type="ECO:0000256" key="7">
    <source>
        <dbReference type="ARBA" id="ARBA00022989"/>
    </source>
</evidence>
<comment type="caution">
    <text evidence="10">The sequence shown here is derived from an EMBL/GenBank/DDBJ whole genome shotgun (WGS) entry which is preliminary data.</text>
</comment>
<dbReference type="NCBIfam" id="TIGR00796">
    <property type="entry name" value="livcs"/>
    <property type="match status" value="1"/>
</dbReference>
<dbReference type="PANTHER" id="PTHR30588">
    <property type="entry name" value="BRANCHED-CHAIN AMINO ACID TRANSPORT SYSTEM 2 CARRIER PROTEIN"/>
    <property type="match status" value="1"/>
</dbReference>
<dbReference type="InterPro" id="IPR004685">
    <property type="entry name" value="Brnchd-chn_aa_trnsp_Livcs"/>
</dbReference>
<dbReference type="EMBL" id="PKKM01000001">
    <property type="protein sequence ID" value="PKY65409.1"/>
    <property type="molecule type" value="Genomic_DNA"/>
</dbReference>
<dbReference type="AlphaFoldDB" id="A0A2I1I2S0"/>
<evidence type="ECO:0000256" key="8">
    <source>
        <dbReference type="ARBA" id="ARBA00023136"/>
    </source>
</evidence>
<feature type="transmembrane region" description="Helical" evidence="9">
    <location>
        <begin position="86"/>
        <end position="108"/>
    </location>
</feature>
<keyword evidence="4" id="KW-1003">Cell membrane</keyword>
<evidence type="ECO:0000256" key="4">
    <source>
        <dbReference type="ARBA" id="ARBA00022475"/>
    </source>
</evidence>
<evidence type="ECO:0000256" key="9">
    <source>
        <dbReference type="SAM" id="Phobius"/>
    </source>
</evidence>
<dbReference type="GO" id="GO:0005304">
    <property type="term" value="F:L-valine transmembrane transporter activity"/>
    <property type="evidence" value="ECO:0007669"/>
    <property type="project" value="TreeGrafter"/>
</dbReference>
<feature type="transmembrane region" description="Helical" evidence="9">
    <location>
        <begin position="290"/>
        <end position="310"/>
    </location>
</feature>